<organism evidence="2 3">
    <name type="scientific">Geodermatophilus telluris</name>
    <dbReference type="NCBI Taxonomy" id="1190417"/>
    <lineage>
        <taxon>Bacteria</taxon>
        <taxon>Bacillati</taxon>
        <taxon>Actinomycetota</taxon>
        <taxon>Actinomycetes</taxon>
        <taxon>Geodermatophilales</taxon>
        <taxon>Geodermatophilaceae</taxon>
        <taxon>Geodermatophilus</taxon>
    </lineage>
</organism>
<dbReference type="InterPro" id="IPR051532">
    <property type="entry name" value="Ester_Hydrolysis_Enzymes"/>
</dbReference>
<name>A0A1G6VQ83_9ACTN</name>
<dbReference type="SUPFAM" id="SSF52266">
    <property type="entry name" value="SGNH hydrolase"/>
    <property type="match status" value="1"/>
</dbReference>
<dbReference type="Pfam" id="PF13472">
    <property type="entry name" value="Lipase_GDSL_2"/>
    <property type="match status" value="1"/>
</dbReference>
<dbReference type="OrthoDB" id="9804395at2"/>
<dbReference type="Gene3D" id="3.40.50.1110">
    <property type="entry name" value="SGNH hydrolase"/>
    <property type="match status" value="1"/>
</dbReference>
<dbReference type="AlphaFoldDB" id="A0A1G6VQ83"/>
<dbReference type="RefSeq" id="WP_091369325.1">
    <property type="nucleotide sequence ID" value="NZ_FMZF01000009.1"/>
</dbReference>
<dbReference type="InterPro" id="IPR036514">
    <property type="entry name" value="SGNH_hydro_sf"/>
</dbReference>
<proteinExistence type="predicted"/>
<sequence>MTAPFRLVLLGDSIAHGTGAARVEDGLGPRLAQVLRSDGADVELTVLAVPGAVSRDLAAQVRRAAPLAADLAVVVVGANDLARFLPADQAAQALGAAVADLRAAGTDVVVVPAPDMSSVPFVPPAFRPAVQAACALLQRQQAAVAEAHGATVAAVSAEVGRAFTDDPTLFAADRFHPSSAGYARIAAAVAPTVLAAARARRARRAA</sequence>
<dbReference type="GO" id="GO:0004622">
    <property type="term" value="F:phosphatidylcholine lysophospholipase activity"/>
    <property type="evidence" value="ECO:0007669"/>
    <property type="project" value="TreeGrafter"/>
</dbReference>
<protein>
    <submittedName>
        <fullName evidence="2">Lysophospholipase L1</fullName>
    </submittedName>
</protein>
<accession>A0A1G6VQ83</accession>
<reference evidence="3" key="1">
    <citation type="submission" date="2016-10" db="EMBL/GenBank/DDBJ databases">
        <authorList>
            <person name="Varghese N."/>
            <person name="Submissions S."/>
        </authorList>
    </citation>
    <scope>NUCLEOTIDE SEQUENCE [LARGE SCALE GENOMIC DNA]</scope>
    <source>
        <strain evidence="3">DSM 45421</strain>
    </source>
</reference>
<dbReference type="EMBL" id="FMZF01000009">
    <property type="protein sequence ID" value="SDD55701.1"/>
    <property type="molecule type" value="Genomic_DNA"/>
</dbReference>
<keyword evidence="3" id="KW-1185">Reference proteome</keyword>
<evidence type="ECO:0000313" key="2">
    <source>
        <dbReference type="EMBL" id="SDD55701.1"/>
    </source>
</evidence>
<dbReference type="PANTHER" id="PTHR30383">
    <property type="entry name" value="THIOESTERASE 1/PROTEASE 1/LYSOPHOSPHOLIPASE L1"/>
    <property type="match status" value="1"/>
</dbReference>
<dbReference type="Proteomes" id="UP000199416">
    <property type="component" value="Unassembled WGS sequence"/>
</dbReference>
<dbReference type="PANTHER" id="PTHR30383:SF5">
    <property type="entry name" value="SGNH HYDROLASE-TYPE ESTERASE DOMAIN-CONTAINING PROTEIN"/>
    <property type="match status" value="1"/>
</dbReference>
<evidence type="ECO:0000259" key="1">
    <source>
        <dbReference type="Pfam" id="PF13472"/>
    </source>
</evidence>
<dbReference type="InterPro" id="IPR013830">
    <property type="entry name" value="SGNH_hydro"/>
</dbReference>
<gene>
    <name evidence="2" type="ORF">SAMN05660690_4547</name>
</gene>
<evidence type="ECO:0000313" key="3">
    <source>
        <dbReference type="Proteomes" id="UP000199416"/>
    </source>
</evidence>
<dbReference type="STRING" id="1190417.SAMN05660690_4547"/>
<feature type="domain" description="SGNH hydrolase-type esterase" evidence="1">
    <location>
        <begin position="9"/>
        <end position="184"/>
    </location>
</feature>